<dbReference type="AlphaFoldDB" id="A0A6N7XML7"/>
<proteinExistence type="predicted"/>
<dbReference type="GO" id="GO:0052621">
    <property type="term" value="F:diguanylate cyclase activity"/>
    <property type="evidence" value="ECO:0007669"/>
    <property type="project" value="TreeGrafter"/>
</dbReference>
<dbReference type="PANTHER" id="PTHR45138">
    <property type="entry name" value="REGULATORY COMPONENTS OF SENSORY TRANSDUCTION SYSTEM"/>
    <property type="match status" value="1"/>
</dbReference>
<feature type="transmembrane region" description="Helical" evidence="1">
    <location>
        <begin position="195"/>
        <end position="215"/>
    </location>
</feature>
<dbReference type="SMART" id="SM00267">
    <property type="entry name" value="GGDEF"/>
    <property type="match status" value="1"/>
</dbReference>
<comment type="caution">
    <text evidence="3">The sequence shown here is derived from an EMBL/GenBank/DDBJ whole genome shotgun (WGS) entry which is preliminary data.</text>
</comment>
<feature type="transmembrane region" description="Helical" evidence="1">
    <location>
        <begin position="121"/>
        <end position="140"/>
    </location>
</feature>
<feature type="transmembrane region" description="Helical" evidence="1">
    <location>
        <begin position="160"/>
        <end position="183"/>
    </location>
</feature>
<keyword evidence="1" id="KW-1133">Transmembrane helix</keyword>
<name>A0A6N7XML7_9ACTN</name>
<dbReference type="InterPro" id="IPR000160">
    <property type="entry name" value="GGDEF_dom"/>
</dbReference>
<protein>
    <submittedName>
        <fullName evidence="3">GGDEF domain-containing protein</fullName>
    </submittedName>
</protein>
<gene>
    <name evidence="3" type="ORF">FYJ68_05125</name>
</gene>
<reference evidence="3 4" key="1">
    <citation type="submission" date="2019-08" db="EMBL/GenBank/DDBJ databases">
        <title>In-depth cultivation of the pig gut microbiome towards novel bacterial diversity and tailored functional studies.</title>
        <authorList>
            <person name="Wylensek D."/>
            <person name="Hitch T.C.A."/>
            <person name="Clavel T."/>
        </authorList>
    </citation>
    <scope>NUCLEOTIDE SEQUENCE [LARGE SCALE GENOMIC DNA]</scope>
    <source>
        <strain evidence="3 4">CA-Schmier-601-WT-1</strain>
    </source>
</reference>
<dbReference type="Pfam" id="PF00990">
    <property type="entry name" value="GGDEF"/>
    <property type="match status" value="1"/>
</dbReference>
<dbReference type="Proteomes" id="UP000469325">
    <property type="component" value="Unassembled WGS sequence"/>
</dbReference>
<dbReference type="PROSITE" id="PS50887">
    <property type="entry name" value="GGDEF"/>
    <property type="match status" value="1"/>
</dbReference>
<dbReference type="Gene3D" id="3.30.70.270">
    <property type="match status" value="1"/>
</dbReference>
<feature type="transmembrane region" description="Helical" evidence="1">
    <location>
        <begin position="52"/>
        <end position="71"/>
    </location>
</feature>
<evidence type="ECO:0000256" key="1">
    <source>
        <dbReference type="SAM" id="Phobius"/>
    </source>
</evidence>
<evidence type="ECO:0000259" key="2">
    <source>
        <dbReference type="PROSITE" id="PS50887"/>
    </source>
</evidence>
<evidence type="ECO:0000313" key="4">
    <source>
        <dbReference type="Proteomes" id="UP000469325"/>
    </source>
</evidence>
<feature type="transmembrane region" description="Helical" evidence="1">
    <location>
        <begin position="20"/>
        <end position="40"/>
    </location>
</feature>
<dbReference type="SUPFAM" id="SSF55073">
    <property type="entry name" value="Nucleotide cyclase"/>
    <property type="match status" value="1"/>
</dbReference>
<feature type="domain" description="GGDEF" evidence="2">
    <location>
        <begin position="270"/>
        <end position="400"/>
    </location>
</feature>
<keyword evidence="1" id="KW-0812">Transmembrane</keyword>
<accession>A0A6N7XML7</accession>
<dbReference type="PANTHER" id="PTHR45138:SF9">
    <property type="entry name" value="DIGUANYLATE CYCLASE DGCM-RELATED"/>
    <property type="match status" value="1"/>
</dbReference>
<dbReference type="InterPro" id="IPR043128">
    <property type="entry name" value="Rev_trsase/Diguanyl_cyclase"/>
</dbReference>
<evidence type="ECO:0000313" key="3">
    <source>
        <dbReference type="EMBL" id="MST72488.1"/>
    </source>
</evidence>
<feature type="transmembrane region" description="Helical" evidence="1">
    <location>
        <begin position="91"/>
        <end position="109"/>
    </location>
</feature>
<dbReference type="InterPro" id="IPR029787">
    <property type="entry name" value="Nucleotide_cyclase"/>
</dbReference>
<dbReference type="CDD" id="cd01949">
    <property type="entry name" value="GGDEF"/>
    <property type="match status" value="1"/>
</dbReference>
<sequence>MMNCMFASKAVHVASVPYGVLLYIEVALICLALIFVMLFQIRRDHLSKFEEVVFTTALRMTALYVLSDALWFAADKSLLPRTYWVLAAPKYVNFFSGVLMCSMWALFFESRRVHAPASKRLIILFTVVPIVAEAVLLLVNSQTGLVFFFDSTLSYVRGPLFLVQYCICYCLIGPEWLSALLRVFQDKYYSERETYLSIATFPILPMACGALDVLFPSLPCMGPGVVISACVIYSTTLQELVSRDPLTGLNNHRQILRDLESALKVHGQDGMIWLLMIDIDHFKSINDTYGHLEGDRALIETATVLKRAVNTTGARNVLARTGGDEFLVLMPLATRWNAEQLKENILRAIECYNESGKSEYRIGLSVGLSNNGTTTSIPEMLSAADERMYSVKEAHHRFTH</sequence>
<keyword evidence="1" id="KW-0472">Membrane</keyword>
<keyword evidence="4" id="KW-1185">Reference proteome</keyword>
<dbReference type="EMBL" id="VUNC01000003">
    <property type="protein sequence ID" value="MST72488.1"/>
    <property type="molecule type" value="Genomic_DNA"/>
</dbReference>
<organism evidence="3 4">
    <name type="scientific">Olsenella porci</name>
    <dbReference type="NCBI Taxonomy" id="2652279"/>
    <lineage>
        <taxon>Bacteria</taxon>
        <taxon>Bacillati</taxon>
        <taxon>Actinomycetota</taxon>
        <taxon>Coriobacteriia</taxon>
        <taxon>Coriobacteriales</taxon>
        <taxon>Atopobiaceae</taxon>
        <taxon>Olsenella</taxon>
    </lineage>
</organism>
<dbReference type="InterPro" id="IPR050469">
    <property type="entry name" value="Diguanylate_Cyclase"/>
</dbReference>
<dbReference type="NCBIfam" id="TIGR00254">
    <property type="entry name" value="GGDEF"/>
    <property type="match status" value="1"/>
</dbReference>